<comment type="similarity">
    <text evidence="2">Belongs to the GTP-binding SRP family.</text>
</comment>
<evidence type="ECO:0000256" key="1">
    <source>
        <dbReference type="ARBA" id="ARBA00004397"/>
    </source>
</evidence>
<keyword evidence="6" id="KW-0472">Membrane</keyword>
<dbReference type="GO" id="GO:0003924">
    <property type="term" value="F:GTPase activity"/>
    <property type="evidence" value="ECO:0007669"/>
    <property type="project" value="TreeGrafter"/>
</dbReference>
<dbReference type="PROSITE" id="PS00300">
    <property type="entry name" value="SRP54"/>
    <property type="match status" value="1"/>
</dbReference>
<dbReference type="InterPro" id="IPR042101">
    <property type="entry name" value="SRP54_N_sf"/>
</dbReference>
<dbReference type="PANTHER" id="PTHR43134">
    <property type="entry name" value="SIGNAL RECOGNITION PARTICLE RECEPTOR SUBUNIT ALPHA"/>
    <property type="match status" value="1"/>
</dbReference>
<dbReference type="Gene3D" id="3.30.450.60">
    <property type="match status" value="1"/>
</dbReference>
<dbReference type="InterPro" id="IPR011012">
    <property type="entry name" value="Longin-like_dom_sf"/>
</dbReference>
<dbReference type="InterPro" id="IPR000897">
    <property type="entry name" value="SRP54_GTPase_dom"/>
</dbReference>
<evidence type="ECO:0000313" key="10">
    <source>
        <dbReference type="EMBL" id="CAD9306744.1"/>
    </source>
</evidence>
<dbReference type="GO" id="GO:0005789">
    <property type="term" value="C:endoplasmic reticulum membrane"/>
    <property type="evidence" value="ECO:0007669"/>
    <property type="project" value="UniProtKB-SubCell"/>
</dbReference>
<dbReference type="SUPFAM" id="SSF52540">
    <property type="entry name" value="P-loop containing nucleoside triphosphate hydrolases"/>
    <property type="match status" value="1"/>
</dbReference>
<feature type="compositionally biased region" description="Low complexity" evidence="8">
    <location>
        <begin position="155"/>
        <end position="165"/>
    </location>
</feature>
<keyword evidence="5" id="KW-0342">GTP-binding</keyword>
<dbReference type="InterPro" id="IPR013822">
    <property type="entry name" value="Signal_recog_particl_SRP54_hlx"/>
</dbReference>
<dbReference type="InterPro" id="IPR003593">
    <property type="entry name" value="AAA+_ATPase"/>
</dbReference>
<dbReference type="InterPro" id="IPR036225">
    <property type="entry name" value="SRP/SRP_N"/>
</dbReference>
<dbReference type="Gene3D" id="1.20.120.140">
    <property type="entry name" value="Signal recognition particle SRP54, nucleotide-binding domain"/>
    <property type="match status" value="1"/>
</dbReference>
<evidence type="ECO:0000256" key="8">
    <source>
        <dbReference type="SAM" id="MobiDB-lite"/>
    </source>
</evidence>
<protein>
    <recommendedName>
        <fullName evidence="9">SRP54-type proteins GTP-binding domain-containing protein</fullName>
    </recommendedName>
</protein>
<evidence type="ECO:0000256" key="6">
    <source>
        <dbReference type="ARBA" id="ARBA00023136"/>
    </source>
</evidence>
<evidence type="ECO:0000259" key="9">
    <source>
        <dbReference type="PROSITE" id="PS00300"/>
    </source>
</evidence>
<accession>A0A7S1YKR2</accession>
<gene>
    <name evidence="10" type="ORF">SSP0437_LOCUS11022</name>
</gene>
<evidence type="ECO:0000256" key="2">
    <source>
        <dbReference type="ARBA" id="ARBA00008531"/>
    </source>
</evidence>
<dbReference type="SUPFAM" id="SSF64356">
    <property type="entry name" value="SNARE-like"/>
    <property type="match status" value="1"/>
</dbReference>
<organism evidence="10">
    <name type="scientific">Sexangularia sp. CB-2014</name>
    <dbReference type="NCBI Taxonomy" id="1486929"/>
    <lineage>
        <taxon>Eukaryota</taxon>
        <taxon>Amoebozoa</taxon>
        <taxon>Tubulinea</taxon>
        <taxon>Elardia</taxon>
        <taxon>Arcellinida</taxon>
        <taxon>Arcellinida incertae sedis</taxon>
        <taxon>Sexangularia</taxon>
    </lineage>
</organism>
<dbReference type="SMART" id="SM00382">
    <property type="entry name" value="AAA"/>
    <property type="match status" value="1"/>
</dbReference>
<feature type="region of interest" description="Disordered" evidence="8">
    <location>
        <begin position="145"/>
        <end position="181"/>
    </location>
</feature>
<dbReference type="PANTHER" id="PTHR43134:SF1">
    <property type="entry name" value="SIGNAL RECOGNITION PARTICLE RECEPTOR SUBUNIT ALPHA"/>
    <property type="match status" value="1"/>
</dbReference>
<evidence type="ECO:0000256" key="7">
    <source>
        <dbReference type="ARBA" id="ARBA00023170"/>
    </source>
</evidence>
<evidence type="ECO:0000256" key="5">
    <source>
        <dbReference type="ARBA" id="ARBA00023134"/>
    </source>
</evidence>
<dbReference type="SUPFAM" id="SSF47364">
    <property type="entry name" value="Domain of the SRP/SRP receptor G-proteins"/>
    <property type="match status" value="1"/>
</dbReference>
<dbReference type="GO" id="GO:0006614">
    <property type="term" value="P:SRP-dependent cotranslational protein targeting to membrane"/>
    <property type="evidence" value="ECO:0007669"/>
    <property type="project" value="InterPro"/>
</dbReference>
<name>A0A7S1YKR2_9EUKA</name>
<evidence type="ECO:0000256" key="4">
    <source>
        <dbReference type="ARBA" id="ARBA00022824"/>
    </source>
</evidence>
<dbReference type="GO" id="GO:0005047">
    <property type="term" value="F:signal recognition particle binding"/>
    <property type="evidence" value="ECO:0007669"/>
    <property type="project" value="TreeGrafter"/>
</dbReference>
<dbReference type="CDD" id="cd17876">
    <property type="entry name" value="SRalpha_C"/>
    <property type="match status" value="1"/>
</dbReference>
<keyword evidence="3" id="KW-0547">Nucleotide-binding</keyword>
<dbReference type="SMART" id="SM00963">
    <property type="entry name" value="SRP54_N"/>
    <property type="match status" value="1"/>
</dbReference>
<dbReference type="GO" id="GO:0005525">
    <property type="term" value="F:GTP binding"/>
    <property type="evidence" value="ECO:0007669"/>
    <property type="project" value="UniProtKB-KW"/>
</dbReference>
<dbReference type="Pfam" id="PF00448">
    <property type="entry name" value="SRP54"/>
    <property type="match status" value="1"/>
</dbReference>
<comment type="subcellular location">
    <subcellularLocation>
        <location evidence="1">Endoplasmic reticulum membrane</location>
        <topology evidence="1">Peripheral membrane protein</topology>
        <orientation evidence="1">Cytoplasmic side</orientation>
    </subcellularLocation>
</comment>
<dbReference type="InterPro" id="IPR027417">
    <property type="entry name" value="P-loop_NTPase"/>
</dbReference>
<dbReference type="EMBL" id="HBGL01014118">
    <property type="protein sequence ID" value="CAD9306744.1"/>
    <property type="molecule type" value="Transcribed_RNA"/>
</dbReference>
<feature type="domain" description="SRP54-type proteins GTP-binding" evidence="9">
    <location>
        <begin position="517"/>
        <end position="530"/>
    </location>
</feature>
<keyword evidence="4" id="KW-0256">Endoplasmic reticulum</keyword>
<dbReference type="Pfam" id="PF02881">
    <property type="entry name" value="SRP54_N"/>
    <property type="match status" value="1"/>
</dbReference>
<proteinExistence type="inferred from homology"/>
<keyword evidence="7" id="KW-0675">Receptor</keyword>
<dbReference type="Gene3D" id="3.40.50.300">
    <property type="entry name" value="P-loop containing nucleotide triphosphate hydrolases"/>
    <property type="match status" value="1"/>
</dbReference>
<dbReference type="AlphaFoldDB" id="A0A7S1YKR2"/>
<evidence type="ECO:0000256" key="3">
    <source>
        <dbReference type="ARBA" id="ARBA00022741"/>
    </source>
</evidence>
<reference evidence="10" key="1">
    <citation type="submission" date="2021-01" db="EMBL/GenBank/DDBJ databases">
        <authorList>
            <person name="Corre E."/>
            <person name="Pelletier E."/>
            <person name="Niang G."/>
            <person name="Scheremetjew M."/>
            <person name="Finn R."/>
            <person name="Kale V."/>
            <person name="Holt S."/>
            <person name="Cochrane G."/>
            <person name="Meng A."/>
            <person name="Brown T."/>
            <person name="Cohen L."/>
        </authorList>
    </citation>
    <scope>NUCLEOTIDE SEQUENCE</scope>
    <source>
        <strain evidence="10">ATCC 50979</strain>
    </source>
</reference>
<dbReference type="FunFam" id="3.40.50.300:FF:000188">
    <property type="entry name" value="signal recognition particle receptor subunit alpha"/>
    <property type="match status" value="1"/>
</dbReference>
<sequence length="544" mass="57168">MLDLFLICTSGGLVLFREEEEESDAIVRAVIADALAVESGITGSASGSSSPVRSATAGDQVANFIVDRQNRLIYLAVYNEILPLDYVPDLLQMVAAAFVHTCPAAASLAWSPRGESTPIDLTTFQSDFAPIFGAISRKAQSGEAFKASTPAASPSARGAAKKGLGSAKGGKKGAGRKWDDSQLTEEEAAALDVAGGATTGDDAALTRAKFGSGDDPIDLDAIIGGAEEDVEATTSSSIWSFFGVLSGNHTVTEEDLAEPLTQFKTHLVGKNVAPAVAQELCDSVGATLVGKKLSSSKELTGAVRDAVSDALTRILTPKRRIDILGAVRAKKASSGFDPFVLVFVGVNGVGKSTSLSKVCCWLQNSGLRVAIAACDTFRSGAVEQLKVHARALNVTVFSEGYNKDAATVAKNAIRKAKESHFDVVLVDTAGRMQTNAPLMQSLAKLVSTNRPDLVMFVGEALVGNEAVAQITSFSRAMTEYSPDPNPRTVDCVMLTKFDTVDDKVGAAVSMVHETGLPIAFLGVGQQYSDIRRLNVKQVVSVLMK</sequence>
<dbReference type="SMART" id="SM00962">
    <property type="entry name" value="SRP54"/>
    <property type="match status" value="1"/>
</dbReference>